<evidence type="ECO:0000313" key="1">
    <source>
        <dbReference type="EMBL" id="MFD6793314.1"/>
    </source>
</evidence>
<protein>
    <submittedName>
        <fullName evidence="1">Uncharacterized protein</fullName>
    </submittedName>
</protein>
<organism evidence="1 2">
    <name type="scientific">Prauserella salsuginis</name>
    <dbReference type="NCBI Taxonomy" id="387889"/>
    <lineage>
        <taxon>Bacteria</taxon>
        <taxon>Bacillati</taxon>
        <taxon>Actinomycetota</taxon>
        <taxon>Actinomycetes</taxon>
        <taxon>Pseudonocardiales</taxon>
        <taxon>Pseudonocardiaceae</taxon>
        <taxon>Prauserella</taxon>
        <taxon>Prauserella salsuginis group</taxon>
    </lineage>
</organism>
<accession>A0ABW6G2A4</accession>
<dbReference type="Proteomes" id="UP001598673">
    <property type="component" value="Unassembled WGS sequence"/>
</dbReference>
<evidence type="ECO:0000313" key="2">
    <source>
        <dbReference type="Proteomes" id="UP001598673"/>
    </source>
</evidence>
<dbReference type="RefSeq" id="WP_258937958.1">
    <property type="nucleotide sequence ID" value="NZ_JANBBF010000013.1"/>
</dbReference>
<keyword evidence="2" id="KW-1185">Reference proteome</keyword>
<sequence>MALFAALQATFSDVHPYCDHLVSAAITVSRKNRVEVAVPKSCAATRRFAAAVSRLSLPISVSEITRSGTAVTM</sequence>
<proteinExistence type="predicted"/>
<dbReference type="EMBL" id="JBHXCV010000004">
    <property type="protein sequence ID" value="MFD6793314.1"/>
    <property type="molecule type" value="Genomic_DNA"/>
</dbReference>
<gene>
    <name evidence="1" type="ORF">ACFWGY_08255</name>
</gene>
<name>A0ABW6G2A4_9PSEU</name>
<comment type="caution">
    <text evidence="1">The sequence shown here is derived from an EMBL/GenBank/DDBJ whole genome shotgun (WGS) entry which is preliminary data.</text>
</comment>
<reference evidence="1 2" key="1">
    <citation type="submission" date="2024-09" db="EMBL/GenBank/DDBJ databases">
        <title>The Natural Products Discovery Center: Release of the First 8490 Sequenced Strains for Exploring Actinobacteria Biosynthetic Diversity.</title>
        <authorList>
            <person name="Kalkreuter E."/>
            <person name="Kautsar S.A."/>
            <person name="Yang D."/>
            <person name="Bader C.D."/>
            <person name="Teijaro C.N."/>
            <person name="Fluegel L."/>
            <person name="Davis C.M."/>
            <person name="Simpson J.R."/>
            <person name="Lauterbach L."/>
            <person name="Steele A.D."/>
            <person name="Gui C."/>
            <person name="Meng S."/>
            <person name="Li G."/>
            <person name="Viehrig K."/>
            <person name="Ye F."/>
            <person name="Su P."/>
            <person name="Kiefer A.F."/>
            <person name="Nichols A."/>
            <person name="Cepeda A.J."/>
            <person name="Yan W."/>
            <person name="Fan B."/>
            <person name="Jiang Y."/>
            <person name="Adhikari A."/>
            <person name="Zheng C.-J."/>
            <person name="Schuster L."/>
            <person name="Cowan T.M."/>
            <person name="Smanski M.J."/>
            <person name="Chevrette M.G."/>
            <person name="De Carvalho L.P.S."/>
            <person name="Shen B."/>
        </authorList>
    </citation>
    <scope>NUCLEOTIDE SEQUENCE [LARGE SCALE GENOMIC DNA]</scope>
    <source>
        <strain evidence="1 2">NPDC060353</strain>
    </source>
</reference>